<feature type="region of interest" description="Disordered" evidence="1">
    <location>
        <begin position="241"/>
        <end position="261"/>
    </location>
</feature>
<protein>
    <recommendedName>
        <fullName evidence="2">EF-hand domain-containing protein</fullName>
    </recommendedName>
</protein>
<dbReference type="PANTHER" id="PTHR34830:SF1">
    <property type="entry name" value="GENE 12695-RELATED"/>
    <property type="match status" value="1"/>
</dbReference>
<dbReference type="EMBL" id="LWCA01000012">
    <property type="protein sequence ID" value="OAF71973.1"/>
    <property type="molecule type" value="Genomic_DNA"/>
</dbReference>
<dbReference type="SUPFAM" id="SSF47473">
    <property type="entry name" value="EF-hand"/>
    <property type="match status" value="1"/>
</dbReference>
<dbReference type="InterPro" id="IPR040774">
    <property type="entry name" value="DUF5580"/>
</dbReference>
<sequence>MLLNRIKKKDRLKSIINNNEDNNEKKVDLLAELTPHFENVSKQKLRHLQMCLRKFANVDAVISVKDLQVLFKENEIDIPKRLFDALVAKYNSPIGIKYECIYSLIENAQKSSGRDSFLDEEKKEEEIIQRLILHYDINIVKSINKVSTYFKKYDKDKSGILSRSKILDICKKSELPIYGALLKMLIKRCDKEDNGQVSWPDFLDYLNRALKKSKFSKKLSLREFTKFVTKNDVITHVEKNVQNMENQDKKNSKTKEEPKKSNKVLNMFKNVKEKSKNSIMSNKNNPDKSINPINGTDKQFTKTDIIFSVDKQNVTVWKLPIVKMLCQVNNNYEQVFSLKFIPPSYDKRLIIIGKELVEWWEFNEDSSCLKPLKTPIYGVF</sequence>
<keyword evidence="4" id="KW-1185">Reference proteome</keyword>
<dbReference type="AlphaFoldDB" id="A0A177BE41"/>
<gene>
    <name evidence="3" type="ORF">A3Q56_00264</name>
</gene>
<dbReference type="Gene3D" id="1.10.238.10">
    <property type="entry name" value="EF-hand"/>
    <property type="match status" value="1"/>
</dbReference>
<evidence type="ECO:0000313" key="3">
    <source>
        <dbReference type="EMBL" id="OAF71973.1"/>
    </source>
</evidence>
<dbReference type="OrthoDB" id="47802at2759"/>
<dbReference type="Pfam" id="PF20742">
    <property type="entry name" value="DUF5580_M"/>
    <property type="match status" value="1"/>
</dbReference>
<dbReference type="Proteomes" id="UP000078046">
    <property type="component" value="Unassembled WGS sequence"/>
</dbReference>
<name>A0A177BE41_9BILA</name>
<proteinExistence type="predicted"/>
<dbReference type="PROSITE" id="PS50222">
    <property type="entry name" value="EF_HAND_2"/>
    <property type="match status" value="1"/>
</dbReference>
<evidence type="ECO:0000313" key="4">
    <source>
        <dbReference type="Proteomes" id="UP000078046"/>
    </source>
</evidence>
<accession>A0A177BE41</accession>
<dbReference type="PANTHER" id="PTHR34830">
    <property type="entry name" value="SIMILAR TO HYPOTHETICAL PROTEIN MGC34837"/>
    <property type="match status" value="1"/>
</dbReference>
<reference evidence="3 4" key="1">
    <citation type="submission" date="2016-04" db="EMBL/GenBank/DDBJ databases">
        <title>The genome of Intoshia linei affirms orthonectids as highly simplified spiralians.</title>
        <authorList>
            <person name="Mikhailov K.V."/>
            <person name="Slusarev G.S."/>
            <person name="Nikitin M.A."/>
            <person name="Logacheva M.D."/>
            <person name="Penin A."/>
            <person name="Aleoshin V."/>
            <person name="Panchin Y.V."/>
        </authorList>
    </citation>
    <scope>NUCLEOTIDE SEQUENCE [LARGE SCALE GENOMIC DNA]</scope>
    <source>
        <strain evidence="3">Intl2013</strain>
        <tissue evidence="3">Whole animal</tissue>
    </source>
</reference>
<evidence type="ECO:0000256" key="1">
    <source>
        <dbReference type="SAM" id="MobiDB-lite"/>
    </source>
</evidence>
<dbReference type="InterPro" id="IPR049246">
    <property type="entry name" value="DUF5580_M"/>
</dbReference>
<feature type="domain" description="EF-hand" evidence="2">
    <location>
        <begin position="141"/>
        <end position="176"/>
    </location>
</feature>
<feature type="compositionally biased region" description="Basic and acidic residues" evidence="1">
    <location>
        <begin position="246"/>
        <end position="260"/>
    </location>
</feature>
<organism evidence="3 4">
    <name type="scientific">Intoshia linei</name>
    <dbReference type="NCBI Taxonomy" id="1819745"/>
    <lineage>
        <taxon>Eukaryota</taxon>
        <taxon>Metazoa</taxon>
        <taxon>Spiralia</taxon>
        <taxon>Lophotrochozoa</taxon>
        <taxon>Mesozoa</taxon>
        <taxon>Orthonectida</taxon>
        <taxon>Rhopaluridae</taxon>
        <taxon>Intoshia</taxon>
    </lineage>
</organism>
<comment type="caution">
    <text evidence="3">The sequence shown here is derived from an EMBL/GenBank/DDBJ whole genome shotgun (WGS) entry which is preliminary data.</text>
</comment>
<dbReference type="InterPro" id="IPR002048">
    <property type="entry name" value="EF_hand_dom"/>
</dbReference>
<dbReference type="GO" id="GO:0005509">
    <property type="term" value="F:calcium ion binding"/>
    <property type="evidence" value="ECO:0007669"/>
    <property type="project" value="InterPro"/>
</dbReference>
<dbReference type="InterPro" id="IPR011992">
    <property type="entry name" value="EF-hand-dom_pair"/>
</dbReference>
<evidence type="ECO:0000259" key="2">
    <source>
        <dbReference type="PROSITE" id="PS50222"/>
    </source>
</evidence>